<reference evidence="1 2" key="1">
    <citation type="submission" date="2016-03" db="EMBL/GenBank/DDBJ databases">
        <title>Draft Genome Sequence of the Strain BR 10245 (Bradyrhizobium sp.) isolated from nodules of Centrolobium paraense.</title>
        <authorList>
            <person name="Simoes-Araujo J.L.Sr."/>
            <person name="Barauna A.C."/>
            <person name="Silva K."/>
            <person name="Zilli J.E."/>
        </authorList>
    </citation>
    <scope>NUCLEOTIDE SEQUENCE [LARGE SCALE GENOMIC DNA]</scope>
    <source>
        <strain evidence="1 2">BR 10245</strain>
    </source>
</reference>
<dbReference type="STRING" id="1505087.AYJ54_07860"/>
<evidence type="ECO:0000313" key="2">
    <source>
        <dbReference type="Proteomes" id="UP000076959"/>
    </source>
</evidence>
<dbReference type="Proteomes" id="UP000076959">
    <property type="component" value="Unassembled WGS sequence"/>
</dbReference>
<keyword evidence="2" id="KW-1185">Reference proteome</keyword>
<evidence type="ECO:0000313" key="1">
    <source>
        <dbReference type="EMBL" id="OAF11766.1"/>
    </source>
</evidence>
<dbReference type="RefSeq" id="WP_063699187.1">
    <property type="nucleotide sequence ID" value="NZ_LUUB01000045.1"/>
</dbReference>
<dbReference type="EMBL" id="LUUB01000045">
    <property type="protein sequence ID" value="OAF11766.1"/>
    <property type="molecule type" value="Genomic_DNA"/>
</dbReference>
<proteinExistence type="predicted"/>
<comment type="caution">
    <text evidence="1">The sequence shown here is derived from an EMBL/GenBank/DDBJ whole genome shotgun (WGS) entry which is preliminary data.</text>
</comment>
<gene>
    <name evidence="1" type="ORF">AYJ54_07860</name>
</gene>
<sequence>MSKVIQFPADERASPWDKQQAEAFRELEGPLLDCVRMAGIASRLMSDVDGLDEQLVFAIFHTKDMLEDLLSTYIAGFKAGRE</sequence>
<accession>A0A176YYA9</accession>
<dbReference type="OrthoDB" id="8261573at2"/>
<dbReference type="AlphaFoldDB" id="A0A176YYA9"/>
<protein>
    <submittedName>
        <fullName evidence="1">Uncharacterized protein</fullName>
    </submittedName>
</protein>
<organism evidence="1 2">
    <name type="scientific">Bradyrhizobium centrolobii</name>
    <dbReference type="NCBI Taxonomy" id="1505087"/>
    <lineage>
        <taxon>Bacteria</taxon>
        <taxon>Pseudomonadati</taxon>
        <taxon>Pseudomonadota</taxon>
        <taxon>Alphaproteobacteria</taxon>
        <taxon>Hyphomicrobiales</taxon>
        <taxon>Nitrobacteraceae</taxon>
        <taxon>Bradyrhizobium</taxon>
    </lineage>
</organism>
<name>A0A176YYA9_9BRAD</name>